<evidence type="ECO:0000259" key="5">
    <source>
        <dbReference type="PROSITE" id="PS50865"/>
    </source>
</evidence>
<name>A0ABQ0LM47_MYCCL</name>
<keyword evidence="1" id="KW-0479">Metal-binding</keyword>
<dbReference type="Proteomes" id="UP000815677">
    <property type="component" value="Unassembled WGS sequence"/>
</dbReference>
<sequence length="609" mass="68722">MALISTGTWHENAKQISVDALLPVLLFHLDARKIPRVNLPPIDEITNRAWAALAAFEWLDLKSAPAARAKLVANGDAILNWTQVLYNQRAVEAKPTPEQASKVLSRIAHALRRLLSEPELYPRIRAEQGIAGFCARLCFVPGSPLEAFVPLALMGKLTNEEISELGPSVQGADYTIGRLLLEAFKKVIISTPLKPQAINVFLMILNSLVAFPENNVAFFALLDHNAVWLATRALTLVAEALDAKSDDRADLLLCVGSALTFLRAALVEHEPPRLVAQSIDAGLLRSICLLSFALDTKAKDSMMFLSVIKIMKREQRDLESELVDRTISRPGSFLASEWYVWMILLISRATIAKLPKEVKGTRFVSCDNVSCKKAGRKSELLRCSGCLYVYYCSKECQKASWKTHKPMCRLKSSANSKHSEMQYRMMFTEADARFLREILHYESQIHFHHLKKLAERTCPDKPVEQHIVGIDYSNPKYPAGTCYLKDLRTYAFPPVDPEALDPANVAAQNEEMIKVVRRNPRDYTFIETIFMHGKNKLTRNFVFNANIFIKGSTFPESVDWANNPCENNDASMPTGHMQMLDVMMRAALLEKDDEKRQEMMDDMNIYELD</sequence>
<dbReference type="EMBL" id="DF847621">
    <property type="protein sequence ID" value="GAT52191.1"/>
    <property type="molecule type" value="Genomic_DNA"/>
</dbReference>
<protein>
    <recommendedName>
        <fullName evidence="5">MYND-type domain-containing protein</fullName>
    </recommendedName>
</protein>
<accession>A0ABQ0LM47</accession>
<dbReference type="Pfam" id="PF01753">
    <property type="entry name" value="zf-MYND"/>
    <property type="match status" value="1"/>
</dbReference>
<keyword evidence="2 4" id="KW-0863">Zinc-finger</keyword>
<evidence type="ECO:0000313" key="7">
    <source>
        <dbReference type="Proteomes" id="UP000815677"/>
    </source>
</evidence>
<keyword evidence="7" id="KW-1185">Reference proteome</keyword>
<evidence type="ECO:0000313" key="6">
    <source>
        <dbReference type="EMBL" id="GAT52191.1"/>
    </source>
</evidence>
<dbReference type="SUPFAM" id="SSF144232">
    <property type="entry name" value="HIT/MYND zinc finger-like"/>
    <property type="match status" value="1"/>
</dbReference>
<evidence type="ECO:0000256" key="3">
    <source>
        <dbReference type="ARBA" id="ARBA00022833"/>
    </source>
</evidence>
<organism evidence="6 7">
    <name type="scientific">Mycena chlorophos</name>
    <name type="common">Agaric fungus</name>
    <name type="synonym">Agaricus chlorophos</name>
    <dbReference type="NCBI Taxonomy" id="658473"/>
    <lineage>
        <taxon>Eukaryota</taxon>
        <taxon>Fungi</taxon>
        <taxon>Dikarya</taxon>
        <taxon>Basidiomycota</taxon>
        <taxon>Agaricomycotina</taxon>
        <taxon>Agaricomycetes</taxon>
        <taxon>Agaricomycetidae</taxon>
        <taxon>Agaricales</taxon>
        <taxon>Marasmiineae</taxon>
        <taxon>Mycenaceae</taxon>
        <taxon>Mycena</taxon>
    </lineage>
</organism>
<dbReference type="PROSITE" id="PS50865">
    <property type="entry name" value="ZF_MYND_2"/>
    <property type="match status" value="1"/>
</dbReference>
<dbReference type="InterPro" id="IPR002893">
    <property type="entry name" value="Znf_MYND"/>
</dbReference>
<evidence type="ECO:0000256" key="2">
    <source>
        <dbReference type="ARBA" id="ARBA00022771"/>
    </source>
</evidence>
<dbReference type="Gene3D" id="6.10.140.2220">
    <property type="match status" value="1"/>
</dbReference>
<reference evidence="6" key="1">
    <citation type="submission" date="2014-09" db="EMBL/GenBank/DDBJ databases">
        <title>Genome sequence of the luminous mushroom Mycena chlorophos for searching fungal bioluminescence genes.</title>
        <authorList>
            <person name="Tanaka Y."/>
            <person name="Kasuga D."/>
            <person name="Oba Y."/>
            <person name="Hase S."/>
            <person name="Sato K."/>
            <person name="Oba Y."/>
            <person name="Sakakibara Y."/>
        </authorList>
    </citation>
    <scope>NUCLEOTIDE SEQUENCE</scope>
</reference>
<feature type="domain" description="MYND-type" evidence="5">
    <location>
        <begin position="371"/>
        <end position="408"/>
    </location>
</feature>
<keyword evidence="3" id="KW-0862">Zinc</keyword>
<proteinExistence type="predicted"/>
<evidence type="ECO:0000256" key="1">
    <source>
        <dbReference type="ARBA" id="ARBA00022723"/>
    </source>
</evidence>
<evidence type="ECO:0000256" key="4">
    <source>
        <dbReference type="PROSITE-ProRule" id="PRU00134"/>
    </source>
</evidence>
<gene>
    <name evidence="6" type="ORF">MCHLO_09268</name>
</gene>